<keyword evidence="4" id="KW-1185">Reference proteome</keyword>
<gene>
    <name evidence="3" type="ORF">GCM10025760_15250</name>
</gene>
<sequence>MTDAAALRLIARDAYTFGYAMIENYRTLYEQAVDAQDPRFTGGFGSYRHYSEPFTPANTDIVTPNNDTPYSWGWFDLRAEPWVITVPAIDRFYILPFHDLYTVYAGYVSAATTGTGPGRYLLAGPSWTGGTPEEFDGVITASTDFVGCLGRTAFTDGDVDELRRIQHSYSAVPLSQHLGAPTPAAEPLSWPTWDEAAATDIRFYDYLDYLLQFAPALEEDRDIRDRMASVGLDGRGAFRTSDLDDNQRAAFEQGLADGIAHLDDVASHASNSTGLFGTREEMAGAYDNRNVGAKKGLYGLPPAIAWYGGWLVDSAGNHITGATDYTITFTADQLPKARFFWSATLYTIPQRLLSANEIDRYSIGDRTPGVHYGEDGSLTLHVQHGRPADPLEAANWLPAPEGPFTVIIRAYGGDTAIAEGTYRLPAITPR</sequence>
<dbReference type="Gene3D" id="2.60.40.1610">
    <property type="entry name" value="Domain of unknown function DUF1254"/>
    <property type="match status" value="1"/>
</dbReference>
<dbReference type="PANTHER" id="PTHR36509">
    <property type="entry name" value="BLL3101 PROTEIN"/>
    <property type="match status" value="1"/>
</dbReference>
<dbReference type="Pfam" id="PF06863">
    <property type="entry name" value="DUF1254"/>
    <property type="match status" value="1"/>
</dbReference>
<evidence type="ECO:0000313" key="4">
    <source>
        <dbReference type="Proteomes" id="UP001501407"/>
    </source>
</evidence>
<dbReference type="InterPro" id="IPR010621">
    <property type="entry name" value="DUF1214"/>
</dbReference>
<dbReference type="InterPro" id="IPR010679">
    <property type="entry name" value="DUF1254"/>
</dbReference>
<dbReference type="Pfam" id="PF06742">
    <property type="entry name" value="DUF1214"/>
    <property type="match status" value="1"/>
</dbReference>
<reference evidence="4" key="1">
    <citation type="journal article" date="2019" name="Int. J. Syst. Evol. Microbiol.">
        <title>The Global Catalogue of Microorganisms (GCM) 10K type strain sequencing project: providing services to taxonomists for standard genome sequencing and annotation.</title>
        <authorList>
            <consortium name="The Broad Institute Genomics Platform"/>
            <consortium name="The Broad Institute Genome Sequencing Center for Infectious Disease"/>
            <person name="Wu L."/>
            <person name="Ma J."/>
        </authorList>
    </citation>
    <scope>NUCLEOTIDE SEQUENCE [LARGE SCALE GENOMIC DNA]</scope>
    <source>
        <strain evidence="4">JCM 18959</strain>
    </source>
</reference>
<dbReference type="PANTHER" id="PTHR36509:SF2">
    <property type="entry name" value="BLL3101 PROTEIN"/>
    <property type="match status" value="1"/>
</dbReference>
<comment type="caution">
    <text evidence="3">The sequence shown here is derived from an EMBL/GenBank/DDBJ whole genome shotgun (WGS) entry which is preliminary data.</text>
</comment>
<proteinExistence type="predicted"/>
<accession>A0ABP9M3E3</accession>
<dbReference type="Gene3D" id="2.60.120.600">
    <property type="entry name" value="Domain of unknown function DUF1214, C-terminal domain"/>
    <property type="match status" value="1"/>
</dbReference>
<dbReference type="Proteomes" id="UP001501407">
    <property type="component" value="Unassembled WGS sequence"/>
</dbReference>
<feature type="domain" description="DUF1214" evidence="1">
    <location>
        <begin position="311"/>
        <end position="413"/>
    </location>
</feature>
<dbReference type="RefSeq" id="WP_194413298.1">
    <property type="nucleotide sequence ID" value="NZ_BAABKZ010000001.1"/>
</dbReference>
<organism evidence="3 4">
    <name type="scientific">Microbacterium yannicii</name>
    <dbReference type="NCBI Taxonomy" id="671622"/>
    <lineage>
        <taxon>Bacteria</taxon>
        <taxon>Bacillati</taxon>
        <taxon>Actinomycetota</taxon>
        <taxon>Actinomycetes</taxon>
        <taxon>Micrococcales</taxon>
        <taxon>Microbacteriaceae</taxon>
        <taxon>Microbacterium</taxon>
    </lineage>
</organism>
<dbReference type="InterPro" id="IPR037049">
    <property type="entry name" value="DUF1214_C_sf"/>
</dbReference>
<protein>
    <submittedName>
        <fullName evidence="3">DUF1254 domain-containing protein</fullName>
    </submittedName>
</protein>
<evidence type="ECO:0000259" key="1">
    <source>
        <dbReference type="Pfam" id="PF06742"/>
    </source>
</evidence>
<dbReference type="InterPro" id="IPR037050">
    <property type="entry name" value="DUF1254_sf"/>
</dbReference>
<dbReference type="EMBL" id="BAABKZ010000001">
    <property type="protein sequence ID" value="GAA5090132.1"/>
    <property type="molecule type" value="Genomic_DNA"/>
</dbReference>
<name>A0ABP9M3E3_9MICO</name>
<evidence type="ECO:0000259" key="2">
    <source>
        <dbReference type="Pfam" id="PF06863"/>
    </source>
</evidence>
<evidence type="ECO:0000313" key="3">
    <source>
        <dbReference type="EMBL" id="GAA5090132.1"/>
    </source>
</evidence>
<dbReference type="SUPFAM" id="SSF160935">
    <property type="entry name" value="VPA0735-like"/>
    <property type="match status" value="1"/>
</dbReference>
<feature type="domain" description="DUF1254" evidence="2">
    <location>
        <begin position="47"/>
        <end position="171"/>
    </location>
</feature>